<feature type="transmembrane region" description="Helical" evidence="1">
    <location>
        <begin position="326"/>
        <end position="347"/>
    </location>
</feature>
<accession>A0A1M7R8M2</accession>
<feature type="transmembrane region" description="Helical" evidence="1">
    <location>
        <begin position="293"/>
        <end position="314"/>
    </location>
</feature>
<keyword evidence="1" id="KW-0472">Membrane</keyword>
<sequence>MLTRRWLPLLLGLNLLLLVFYLLVDYQLVYHSDSAVKNLLAQEIYETGQYFPLEWNYVNHDLWVFYTQTFIIPLLPFFHNGYLLHVASDLVSAAFILCGSWLLTGLLEQSRLARLLGMLVVSGGMSLIMAEHIYGQAAYGSMYYMACFLIYAYWSFSQASGGKRLWWAGATAVLTLLVFWANPQRALLFYGLPLLAGGAVQQALEWRAARDERRAVAWRQAQAMGVVLLGLVAGTLLSAYTLSRVNSSQGLTDMHWLNFDGMAHNLLGVVNGIVSLFDGIPRTDGKVASLKGAYAALRLVGALLLVCLLPWGLCKALQPRRGPRQLVVVFAAVSFAANLFVMVATSVADMSSPDASVRYLVPSLLYMLLIFVGLMVDRRAVQPMTRAAGLAAIALLATSAPSSYLYPFNEFSHLPRRGLILKTPDLELTDFLKQQGLQYGYGTFWIAGKSTVLSSGAVRMRPVSLERGLPLPTRKLSSNRWYTPAAWQGPTFLVVRDHELQYLNQPLLASYAGQPRVLHYQDATILIYPRNLAAVLPNWDNTVRQPVHYRMDANTLHERGTIADGVITAQPGEAGALHFGPMRMLAAGSYAVSFDLDASGDGQGDFGMVDVVTQTGHQVHARQPVAAAGKQRITLQFTTPNTLDMVEFRAFSSGRGRFALSGIDVVRIPQAQEKP</sequence>
<feature type="transmembrane region" description="Helical" evidence="1">
    <location>
        <begin position="7"/>
        <end position="24"/>
    </location>
</feature>
<feature type="transmembrane region" description="Helical" evidence="1">
    <location>
        <begin position="359"/>
        <end position="376"/>
    </location>
</feature>
<name>A0A1M7R8M2_9BURK</name>
<gene>
    <name evidence="2" type="ORF">SAMN05192549_114118</name>
</gene>
<feature type="transmembrane region" description="Helical" evidence="1">
    <location>
        <begin position="136"/>
        <end position="153"/>
    </location>
</feature>
<dbReference type="EMBL" id="FRCX01000014">
    <property type="protein sequence ID" value="SHN42596.1"/>
    <property type="molecule type" value="Genomic_DNA"/>
</dbReference>
<feature type="transmembrane region" description="Helical" evidence="1">
    <location>
        <begin position="82"/>
        <end position="103"/>
    </location>
</feature>
<evidence type="ECO:0000313" key="3">
    <source>
        <dbReference type="Proteomes" id="UP000184339"/>
    </source>
</evidence>
<keyword evidence="1" id="KW-0812">Transmembrane</keyword>
<evidence type="ECO:0000256" key="1">
    <source>
        <dbReference type="SAM" id="Phobius"/>
    </source>
</evidence>
<dbReference type="STRING" id="551987.SAMN05192549_114118"/>
<protein>
    <recommendedName>
        <fullName evidence="4">4-amino-4-deoxy-L-arabinose transferase</fullName>
    </recommendedName>
</protein>
<evidence type="ECO:0000313" key="2">
    <source>
        <dbReference type="EMBL" id="SHN42596.1"/>
    </source>
</evidence>
<keyword evidence="3" id="KW-1185">Reference proteome</keyword>
<organism evidence="2 3">
    <name type="scientific">Duganella sacchari</name>
    <dbReference type="NCBI Taxonomy" id="551987"/>
    <lineage>
        <taxon>Bacteria</taxon>
        <taxon>Pseudomonadati</taxon>
        <taxon>Pseudomonadota</taxon>
        <taxon>Betaproteobacteria</taxon>
        <taxon>Burkholderiales</taxon>
        <taxon>Oxalobacteraceae</taxon>
        <taxon>Telluria group</taxon>
        <taxon>Duganella</taxon>
    </lineage>
</organism>
<dbReference type="Proteomes" id="UP000184339">
    <property type="component" value="Unassembled WGS sequence"/>
</dbReference>
<keyword evidence="1" id="KW-1133">Transmembrane helix</keyword>
<reference evidence="3" key="1">
    <citation type="submission" date="2016-11" db="EMBL/GenBank/DDBJ databases">
        <authorList>
            <person name="Varghese N."/>
            <person name="Submissions S."/>
        </authorList>
    </citation>
    <scope>NUCLEOTIDE SEQUENCE [LARGE SCALE GENOMIC DNA]</scope>
    <source>
        <strain evidence="3">Sac-22</strain>
    </source>
</reference>
<dbReference type="OrthoDB" id="7033276at2"/>
<feature type="transmembrane region" description="Helical" evidence="1">
    <location>
        <begin position="165"/>
        <end position="181"/>
    </location>
</feature>
<feature type="transmembrane region" description="Helical" evidence="1">
    <location>
        <begin position="112"/>
        <end position="130"/>
    </location>
</feature>
<dbReference type="RefSeq" id="WP_072788802.1">
    <property type="nucleotide sequence ID" value="NZ_FRCX01000014.1"/>
</dbReference>
<feature type="transmembrane region" description="Helical" evidence="1">
    <location>
        <begin position="388"/>
        <end position="406"/>
    </location>
</feature>
<evidence type="ECO:0008006" key="4">
    <source>
        <dbReference type="Google" id="ProtNLM"/>
    </source>
</evidence>
<feature type="transmembrane region" description="Helical" evidence="1">
    <location>
        <begin position="225"/>
        <end position="243"/>
    </location>
</feature>
<dbReference type="AlphaFoldDB" id="A0A1M7R8M2"/>
<proteinExistence type="predicted"/>